<organism evidence="3 4">
    <name type="scientific">Candidatus Blackburnbacteria bacterium RIFCSPHIGHO2_01_FULL_43_15b</name>
    <dbReference type="NCBI Taxonomy" id="1797513"/>
    <lineage>
        <taxon>Bacteria</taxon>
        <taxon>Candidatus Blackburniibacteriota</taxon>
    </lineage>
</organism>
<proteinExistence type="predicted"/>
<accession>A0A1G1UXR5</accession>
<keyword evidence="2" id="KW-0472">Membrane</keyword>
<dbReference type="AlphaFoldDB" id="A0A1G1UXR5"/>
<comment type="caution">
    <text evidence="3">The sequence shown here is derived from an EMBL/GenBank/DDBJ whole genome shotgun (WGS) entry which is preliminary data.</text>
</comment>
<dbReference type="Gene3D" id="2.120.10.30">
    <property type="entry name" value="TolB, C-terminal domain"/>
    <property type="match status" value="1"/>
</dbReference>
<evidence type="ECO:0008006" key="5">
    <source>
        <dbReference type="Google" id="ProtNLM"/>
    </source>
</evidence>
<evidence type="ECO:0000256" key="2">
    <source>
        <dbReference type="SAM" id="Phobius"/>
    </source>
</evidence>
<dbReference type="EMBL" id="MHBW01000034">
    <property type="protein sequence ID" value="OGY07895.1"/>
    <property type="molecule type" value="Genomic_DNA"/>
</dbReference>
<dbReference type="Proteomes" id="UP000177967">
    <property type="component" value="Unassembled WGS sequence"/>
</dbReference>
<gene>
    <name evidence="3" type="ORF">A2782_04765</name>
</gene>
<feature type="transmembrane region" description="Helical" evidence="2">
    <location>
        <begin position="31"/>
        <end position="52"/>
    </location>
</feature>
<protein>
    <recommendedName>
        <fullName evidence="5">DUF5050 domain-containing protein</fullName>
    </recommendedName>
</protein>
<evidence type="ECO:0000256" key="1">
    <source>
        <dbReference type="SAM" id="MobiDB-lite"/>
    </source>
</evidence>
<evidence type="ECO:0000313" key="4">
    <source>
        <dbReference type="Proteomes" id="UP000177967"/>
    </source>
</evidence>
<keyword evidence="2" id="KW-1133">Transmembrane helix</keyword>
<keyword evidence="2" id="KW-0812">Transmembrane</keyword>
<dbReference type="InterPro" id="IPR011042">
    <property type="entry name" value="6-blade_b-propeller_TolB-like"/>
</dbReference>
<sequence>MENAQGSVNTNTDLNQNPPSLNPISNQRGNFLLIIGVVVTIFIVGIIVYILGSRQNTGPTQTSINPATNIQNNSIDYTIPILKEYDPSTFGRNLWLYSSDGTKSKQITSNHEIGSEFGFSPDKKRILVMTTKLLPSEKKVESNIGFVNLDNGQVTKLFQGYNERTTIYQAYWLDNDRIIYSLGRKLEVYNISTNSNEVLIDAEKAITDATQIRFALSPNKQWVVYNYEGIGEGDPPQQDSNTYSLNLNNKIQKQLNSGPFRSLAINNNYVIYYKNTDRQGGTILWRINYDGSQDEQITKTPPEDLIEVKSTNMGDKIIYQVRNFNNASKGAQLHLYGTGTKQDSVFFSVKVPDGIRGPIVSDAGDTVLFSAALDENQPLKFSLILYNLKSNSKTILSEDALK</sequence>
<evidence type="ECO:0000313" key="3">
    <source>
        <dbReference type="EMBL" id="OGY07895.1"/>
    </source>
</evidence>
<name>A0A1G1UXR5_9BACT</name>
<reference evidence="3 4" key="1">
    <citation type="journal article" date="2016" name="Nat. Commun.">
        <title>Thousands of microbial genomes shed light on interconnected biogeochemical processes in an aquifer system.</title>
        <authorList>
            <person name="Anantharaman K."/>
            <person name="Brown C.T."/>
            <person name="Hug L.A."/>
            <person name="Sharon I."/>
            <person name="Castelle C.J."/>
            <person name="Probst A.J."/>
            <person name="Thomas B.C."/>
            <person name="Singh A."/>
            <person name="Wilkins M.J."/>
            <person name="Karaoz U."/>
            <person name="Brodie E.L."/>
            <person name="Williams K.H."/>
            <person name="Hubbard S.S."/>
            <person name="Banfield J.F."/>
        </authorList>
    </citation>
    <scope>NUCLEOTIDE SEQUENCE [LARGE SCALE GENOMIC DNA]</scope>
</reference>
<dbReference type="SUPFAM" id="SSF82171">
    <property type="entry name" value="DPP6 N-terminal domain-like"/>
    <property type="match status" value="1"/>
</dbReference>
<feature type="region of interest" description="Disordered" evidence="1">
    <location>
        <begin position="1"/>
        <end position="21"/>
    </location>
</feature>